<proteinExistence type="predicted"/>
<keyword evidence="2" id="KW-1185">Reference proteome</keyword>
<protein>
    <submittedName>
        <fullName evidence="1">Uncharacterized protein</fullName>
    </submittedName>
</protein>
<dbReference type="AlphaFoldDB" id="E4XVP0"/>
<name>E4XVP0_OIKDI</name>
<reference evidence="1" key="1">
    <citation type="journal article" date="2010" name="Science">
        <title>Plasticity of animal genome architecture unmasked by rapid evolution of a pelagic tunicate.</title>
        <authorList>
            <person name="Denoeud F."/>
            <person name="Henriet S."/>
            <person name="Mungpakdee S."/>
            <person name="Aury J.M."/>
            <person name="Da Silva C."/>
            <person name="Brinkmann H."/>
            <person name="Mikhaleva J."/>
            <person name="Olsen L.C."/>
            <person name="Jubin C."/>
            <person name="Canestro C."/>
            <person name="Bouquet J.M."/>
            <person name="Danks G."/>
            <person name="Poulain J."/>
            <person name="Campsteijn C."/>
            <person name="Adamski M."/>
            <person name="Cross I."/>
            <person name="Yadetie F."/>
            <person name="Muffato M."/>
            <person name="Louis A."/>
            <person name="Butcher S."/>
            <person name="Tsagkogeorga G."/>
            <person name="Konrad A."/>
            <person name="Singh S."/>
            <person name="Jensen M.F."/>
            <person name="Cong E.H."/>
            <person name="Eikeseth-Otteraa H."/>
            <person name="Noel B."/>
            <person name="Anthouard V."/>
            <person name="Porcel B.M."/>
            <person name="Kachouri-Lafond R."/>
            <person name="Nishino A."/>
            <person name="Ugolini M."/>
            <person name="Chourrout P."/>
            <person name="Nishida H."/>
            <person name="Aasland R."/>
            <person name="Huzurbazar S."/>
            <person name="Westhof E."/>
            <person name="Delsuc F."/>
            <person name="Lehrach H."/>
            <person name="Reinhardt R."/>
            <person name="Weissenbach J."/>
            <person name="Roy S.W."/>
            <person name="Artiguenave F."/>
            <person name="Postlethwait J.H."/>
            <person name="Manak J.R."/>
            <person name="Thompson E.M."/>
            <person name="Jaillon O."/>
            <person name="Du Pasquier L."/>
            <person name="Boudinot P."/>
            <person name="Liberles D.A."/>
            <person name="Volff J.N."/>
            <person name="Philippe H."/>
            <person name="Lenhard B."/>
            <person name="Roest Crollius H."/>
            <person name="Wincker P."/>
            <person name="Chourrout D."/>
        </authorList>
    </citation>
    <scope>NUCLEOTIDE SEQUENCE [LARGE SCALE GENOMIC DNA]</scope>
</reference>
<evidence type="ECO:0000313" key="1">
    <source>
        <dbReference type="EMBL" id="CBY13758.1"/>
    </source>
</evidence>
<dbReference type="EMBL" id="FN653216">
    <property type="protein sequence ID" value="CBY13758.1"/>
    <property type="molecule type" value="Genomic_DNA"/>
</dbReference>
<dbReference type="InParanoid" id="E4XVP0"/>
<gene>
    <name evidence="1" type="ORF">GSOID_T00006686001</name>
</gene>
<sequence>MNGNIWIEHITISGLEIMKEAPNLKRSRKKLMMRLEKRRTDASCKARTTGRDNGSNMKKLIIMVLFDSILHFCK</sequence>
<dbReference type="Proteomes" id="UP000001307">
    <property type="component" value="Unassembled WGS sequence"/>
</dbReference>
<accession>E4XVP0</accession>
<organism evidence="1">
    <name type="scientific">Oikopleura dioica</name>
    <name type="common">Tunicate</name>
    <dbReference type="NCBI Taxonomy" id="34765"/>
    <lineage>
        <taxon>Eukaryota</taxon>
        <taxon>Metazoa</taxon>
        <taxon>Chordata</taxon>
        <taxon>Tunicata</taxon>
        <taxon>Appendicularia</taxon>
        <taxon>Copelata</taxon>
        <taxon>Oikopleuridae</taxon>
        <taxon>Oikopleura</taxon>
    </lineage>
</organism>
<evidence type="ECO:0000313" key="2">
    <source>
        <dbReference type="Proteomes" id="UP000001307"/>
    </source>
</evidence>